<keyword evidence="5" id="KW-0350">Heme biosynthesis</keyword>
<gene>
    <name evidence="15" type="primary">hemB</name>
    <name evidence="15" type="ORF">AQUSIP_25510</name>
</gene>
<accession>A0A5E4PJS4</accession>
<evidence type="ECO:0000256" key="6">
    <source>
        <dbReference type="ARBA" id="ARBA00023239"/>
    </source>
</evidence>
<dbReference type="SUPFAM" id="SSF51569">
    <property type="entry name" value="Aldolase"/>
    <property type="match status" value="1"/>
</dbReference>
<protein>
    <recommendedName>
        <fullName evidence="4 13">Delta-aminolevulinic acid dehydratase</fullName>
        <ecNumber evidence="3 13">4.2.1.24</ecNumber>
    </recommendedName>
</protein>
<evidence type="ECO:0000256" key="5">
    <source>
        <dbReference type="ARBA" id="ARBA00023133"/>
    </source>
</evidence>
<comment type="similarity">
    <text evidence="2 14">Belongs to the ALAD family.</text>
</comment>
<dbReference type="GO" id="GO:0006782">
    <property type="term" value="P:protoporphyrinogen IX biosynthetic process"/>
    <property type="evidence" value="ECO:0007669"/>
    <property type="project" value="UniProtKB-UniPathway"/>
</dbReference>
<feature type="binding site" evidence="10">
    <location>
        <position position="213"/>
    </location>
    <ligand>
        <name>5-aminolevulinate</name>
        <dbReference type="ChEBI" id="CHEBI:356416"/>
        <label>1</label>
    </ligand>
</feature>
<dbReference type="Gene3D" id="3.20.20.70">
    <property type="entry name" value="Aldolase class I"/>
    <property type="match status" value="1"/>
</dbReference>
<dbReference type="FunFam" id="3.20.20.70:FF:000019">
    <property type="entry name" value="Delta-aminolevulinic acid dehydratase"/>
    <property type="match status" value="1"/>
</dbReference>
<evidence type="ECO:0000256" key="13">
    <source>
        <dbReference type="RuleBase" id="RU000515"/>
    </source>
</evidence>
<evidence type="ECO:0000256" key="9">
    <source>
        <dbReference type="PIRSR" id="PIRSR001415-1"/>
    </source>
</evidence>
<feature type="active site" description="Schiff-base intermediate with substrate" evidence="9">
    <location>
        <position position="256"/>
    </location>
</feature>
<keyword evidence="11" id="KW-0862">Zinc</keyword>
<dbReference type="InterPro" id="IPR030656">
    <property type="entry name" value="ALAD_AS"/>
</dbReference>
<dbReference type="UniPathway" id="UPA00251">
    <property type="reaction ID" value="UER00318"/>
</dbReference>
<dbReference type="CDD" id="cd00384">
    <property type="entry name" value="ALAD_PBGS"/>
    <property type="match status" value="1"/>
</dbReference>
<comment type="catalytic activity">
    <reaction evidence="8 13">
        <text>2 5-aminolevulinate = porphobilinogen + 2 H2O + H(+)</text>
        <dbReference type="Rhea" id="RHEA:24064"/>
        <dbReference type="ChEBI" id="CHEBI:15377"/>
        <dbReference type="ChEBI" id="CHEBI:15378"/>
        <dbReference type="ChEBI" id="CHEBI:58126"/>
        <dbReference type="ChEBI" id="CHEBI:356416"/>
        <dbReference type="EC" id="4.2.1.24"/>
    </reaction>
</comment>
<dbReference type="EC" id="4.2.1.24" evidence="3 13"/>
<feature type="binding site" evidence="10">
    <location>
        <position position="225"/>
    </location>
    <ligand>
        <name>5-aminolevulinate</name>
        <dbReference type="ChEBI" id="CHEBI:356416"/>
        <label>1</label>
    </ligand>
</feature>
<dbReference type="GO" id="GO:0008270">
    <property type="term" value="F:zinc ion binding"/>
    <property type="evidence" value="ECO:0007669"/>
    <property type="project" value="TreeGrafter"/>
</dbReference>
<evidence type="ECO:0000256" key="12">
    <source>
        <dbReference type="PIRSR" id="PIRSR001415-5"/>
    </source>
</evidence>
<evidence type="ECO:0000256" key="11">
    <source>
        <dbReference type="PIRSR" id="PIRSR001415-3"/>
    </source>
</evidence>
<sequence>MNYHGLYPKTRLRRLRQHKTLRNLVKQTRLEPGDFVLPLFIRHGKNIKNAIASMPGHFQLSVDQLENEIRDLTALGIRSVMLFGIPEHKDPEGKDSYSENGIIQSAIPLIKQTAPELLIFSDVCFCEYTDHGHCGVLTQHAHGMDVDNDKTLALLAMQAVSHARSGADVIAPSGMIDGMVQAIRHALDEAGYKHIPVLSYSVKYSSSMYGPFRDAAEGTPKFGDRRTHQMDFANVSEAIRECALDIAEGADMLMVKPAHTYLDVIAKVKQAYPALPLGAYHTSGEFAMIKAAAQKGWLDERSAAIEILTSIRRAGADFIITYFAKEAAAWLNEN</sequence>
<feature type="binding site" evidence="10">
    <location>
        <position position="322"/>
    </location>
    <ligand>
        <name>5-aminolevulinate</name>
        <dbReference type="ChEBI" id="CHEBI:356416"/>
        <label>2</label>
    </ligand>
</feature>
<evidence type="ECO:0000256" key="8">
    <source>
        <dbReference type="ARBA" id="ARBA00047651"/>
    </source>
</evidence>
<keyword evidence="6 13" id="KW-0456">Lyase</keyword>
<dbReference type="PROSITE" id="PS00169">
    <property type="entry name" value="D_ALA_DEHYDRATASE"/>
    <property type="match status" value="1"/>
</dbReference>
<reference evidence="15 16" key="1">
    <citation type="submission" date="2019-08" db="EMBL/GenBank/DDBJ databases">
        <authorList>
            <person name="Guy L."/>
        </authorList>
    </citation>
    <scope>NUCLEOTIDE SEQUENCE [LARGE SCALE GENOMIC DNA]</scope>
    <source>
        <strain evidence="15 16">SGT-108</strain>
    </source>
</reference>
<comment type="pathway">
    <text evidence="1">Porphyrin-containing compound metabolism; protoporphyrin-IX biosynthesis; coproporphyrinogen-III from 5-aminolevulinate: step 1/4.</text>
</comment>
<feature type="binding site" evidence="10">
    <location>
        <position position="283"/>
    </location>
    <ligand>
        <name>5-aminolevulinate</name>
        <dbReference type="ChEBI" id="CHEBI:356416"/>
        <label>2</label>
    </ligand>
</feature>
<dbReference type="NCBIfam" id="NF006762">
    <property type="entry name" value="PRK09283.1"/>
    <property type="match status" value="1"/>
</dbReference>
<proteinExistence type="inferred from homology"/>
<evidence type="ECO:0000256" key="2">
    <source>
        <dbReference type="ARBA" id="ARBA00008055"/>
    </source>
</evidence>
<evidence type="ECO:0000256" key="1">
    <source>
        <dbReference type="ARBA" id="ARBA00004694"/>
    </source>
</evidence>
<name>A0A5E4PJS4_9COXI</name>
<evidence type="ECO:0000256" key="14">
    <source>
        <dbReference type="RuleBase" id="RU004161"/>
    </source>
</evidence>
<dbReference type="GO" id="GO:0005829">
    <property type="term" value="C:cytosol"/>
    <property type="evidence" value="ECO:0007669"/>
    <property type="project" value="TreeGrafter"/>
</dbReference>
<dbReference type="KEGG" id="asip:AQUSIP_25510"/>
<dbReference type="Proteomes" id="UP000324194">
    <property type="component" value="Chromosome 2"/>
</dbReference>
<evidence type="ECO:0000313" key="16">
    <source>
        <dbReference type="Proteomes" id="UP000324194"/>
    </source>
</evidence>
<feature type="binding site" evidence="12">
    <location>
        <position position="241"/>
    </location>
    <ligand>
        <name>Mg(2+)</name>
        <dbReference type="ChEBI" id="CHEBI:18420"/>
    </ligand>
</feature>
<evidence type="ECO:0000256" key="3">
    <source>
        <dbReference type="ARBA" id="ARBA00012053"/>
    </source>
</evidence>
<keyword evidence="11" id="KW-0479">Metal-binding</keyword>
<dbReference type="PANTHER" id="PTHR11458:SF0">
    <property type="entry name" value="DELTA-AMINOLEVULINIC ACID DEHYDRATASE"/>
    <property type="match status" value="1"/>
</dbReference>
<evidence type="ECO:0000256" key="7">
    <source>
        <dbReference type="ARBA" id="ARBA00023244"/>
    </source>
</evidence>
<evidence type="ECO:0000256" key="4">
    <source>
        <dbReference type="ARBA" id="ARBA00020771"/>
    </source>
</evidence>
<keyword evidence="16" id="KW-1185">Reference proteome</keyword>
<dbReference type="RefSeq" id="WP_148340619.1">
    <property type="nucleotide sequence ID" value="NZ_LR699120.1"/>
</dbReference>
<keyword evidence="7 13" id="KW-0627">Porphyrin biosynthesis</keyword>
<dbReference type="Pfam" id="PF00490">
    <property type="entry name" value="ALAD"/>
    <property type="match status" value="1"/>
</dbReference>
<dbReference type="PRINTS" id="PR00144">
    <property type="entry name" value="DALDHYDRTASE"/>
</dbReference>
<dbReference type="OrthoDB" id="9805001at2"/>
<feature type="active site" description="Schiff-base intermediate with substrate" evidence="9">
    <location>
        <position position="203"/>
    </location>
</feature>
<dbReference type="EMBL" id="LR699120">
    <property type="protein sequence ID" value="VVC77224.1"/>
    <property type="molecule type" value="Genomic_DNA"/>
</dbReference>
<feature type="binding site" evidence="11">
    <location>
        <position position="126"/>
    </location>
    <ligand>
        <name>Zn(2+)</name>
        <dbReference type="ChEBI" id="CHEBI:29105"/>
        <note>catalytic</note>
    </ligand>
</feature>
<evidence type="ECO:0000256" key="10">
    <source>
        <dbReference type="PIRSR" id="PIRSR001415-2"/>
    </source>
</evidence>
<keyword evidence="12" id="KW-0460">Magnesium</keyword>
<feature type="binding site" evidence="11">
    <location>
        <position position="134"/>
    </location>
    <ligand>
        <name>Zn(2+)</name>
        <dbReference type="ChEBI" id="CHEBI:29105"/>
        <note>catalytic</note>
    </ligand>
</feature>
<comment type="subunit">
    <text evidence="13">Homooctamer.</text>
</comment>
<dbReference type="AlphaFoldDB" id="A0A5E4PJS4"/>
<feature type="binding site" evidence="11">
    <location>
        <position position="124"/>
    </location>
    <ligand>
        <name>Zn(2+)</name>
        <dbReference type="ChEBI" id="CHEBI:29105"/>
        <note>catalytic</note>
    </ligand>
</feature>
<dbReference type="PANTHER" id="PTHR11458">
    <property type="entry name" value="DELTA-AMINOLEVULINIC ACID DEHYDRATASE"/>
    <property type="match status" value="1"/>
</dbReference>
<dbReference type="GO" id="GO:0004655">
    <property type="term" value="F:porphobilinogen synthase activity"/>
    <property type="evidence" value="ECO:0007669"/>
    <property type="project" value="UniProtKB-EC"/>
</dbReference>
<organism evidence="15 16">
    <name type="scientific">Aquicella siphonis</name>
    <dbReference type="NCBI Taxonomy" id="254247"/>
    <lineage>
        <taxon>Bacteria</taxon>
        <taxon>Pseudomonadati</taxon>
        <taxon>Pseudomonadota</taxon>
        <taxon>Gammaproteobacteria</taxon>
        <taxon>Legionellales</taxon>
        <taxon>Coxiellaceae</taxon>
        <taxon>Aquicella</taxon>
    </lineage>
</organism>
<dbReference type="PIRSF" id="PIRSF001415">
    <property type="entry name" value="Porphbilin_synth"/>
    <property type="match status" value="1"/>
</dbReference>
<dbReference type="InterPro" id="IPR013785">
    <property type="entry name" value="Aldolase_TIM"/>
</dbReference>
<dbReference type="SMART" id="SM01004">
    <property type="entry name" value="ALAD"/>
    <property type="match status" value="1"/>
</dbReference>
<evidence type="ECO:0000313" key="15">
    <source>
        <dbReference type="EMBL" id="VVC77224.1"/>
    </source>
</evidence>
<dbReference type="InterPro" id="IPR001731">
    <property type="entry name" value="ALAD"/>
</dbReference>